<dbReference type="PROSITE" id="PS51257">
    <property type="entry name" value="PROKAR_LIPOPROTEIN"/>
    <property type="match status" value="1"/>
</dbReference>
<dbReference type="InterPro" id="IPR018389">
    <property type="entry name" value="DctP_fam"/>
</dbReference>
<evidence type="ECO:0000256" key="2">
    <source>
        <dbReference type="ARBA" id="ARBA00022448"/>
    </source>
</evidence>
<dbReference type="PANTHER" id="PTHR33376">
    <property type="match status" value="1"/>
</dbReference>
<accession>A0A2S3V252</accession>
<feature type="chain" id="PRO_5015623027" evidence="4">
    <location>
        <begin position="23"/>
        <end position="362"/>
    </location>
</feature>
<evidence type="ECO:0000256" key="3">
    <source>
        <dbReference type="ARBA" id="ARBA00022729"/>
    </source>
</evidence>
<keyword evidence="3 4" id="KW-0732">Signal</keyword>
<dbReference type="RefSeq" id="WP_208987234.1">
    <property type="nucleotide sequence ID" value="NZ_PPCN01000001.1"/>
</dbReference>
<evidence type="ECO:0000313" key="5">
    <source>
        <dbReference type="EMBL" id="POF34057.1"/>
    </source>
</evidence>
<organism evidence="5 6">
    <name type="scientific">Roseibium marinum</name>
    <dbReference type="NCBI Taxonomy" id="281252"/>
    <lineage>
        <taxon>Bacteria</taxon>
        <taxon>Pseudomonadati</taxon>
        <taxon>Pseudomonadota</taxon>
        <taxon>Alphaproteobacteria</taxon>
        <taxon>Hyphomicrobiales</taxon>
        <taxon>Stappiaceae</taxon>
        <taxon>Roseibium</taxon>
    </lineage>
</organism>
<dbReference type="InterPro" id="IPR038404">
    <property type="entry name" value="TRAP_DctP_sf"/>
</dbReference>
<evidence type="ECO:0000256" key="1">
    <source>
        <dbReference type="ARBA" id="ARBA00009023"/>
    </source>
</evidence>
<feature type="signal peptide" evidence="4">
    <location>
        <begin position="1"/>
        <end position="22"/>
    </location>
</feature>
<evidence type="ECO:0000313" key="6">
    <source>
        <dbReference type="Proteomes" id="UP000236959"/>
    </source>
</evidence>
<protein>
    <submittedName>
        <fullName evidence="5">TRAP-type C4-dicarboxylate transport system substrate-binding protein</fullName>
    </submittedName>
</protein>
<dbReference type="Proteomes" id="UP000236959">
    <property type="component" value="Unassembled WGS sequence"/>
</dbReference>
<gene>
    <name evidence="5" type="ORF">CLV41_101508</name>
</gene>
<name>A0A2S3V252_9HYPH</name>
<comment type="caution">
    <text evidence="5">The sequence shown here is derived from an EMBL/GenBank/DDBJ whole genome shotgun (WGS) entry which is preliminary data.</text>
</comment>
<proteinExistence type="inferred from homology"/>
<dbReference type="Gene3D" id="3.40.190.170">
    <property type="entry name" value="Bacterial extracellular solute-binding protein, family 7"/>
    <property type="match status" value="1"/>
</dbReference>
<dbReference type="GO" id="GO:0055085">
    <property type="term" value="P:transmembrane transport"/>
    <property type="evidence" value="ECO:0007669"/>
    <property type="project" value="InterPro"/>
</dbReference>
<dbReference type="CDD" id="cd13673">
    <property type="entry name" value="PBP2_TRAP_SBP_like_2"/>
    <property type="match status" value="1"/>
</dbReference>
<dbReference type="NCBIfam" id="NF037995">
    <property type="entry name" value="TRAP_S1"/>
    <property type="match status" value="1"/>
</dbReference>
<evidence type="ECO:0000256" key="4">
    <source>
        <dbReference type="SAM" id="SignalP"/>
    </source>
</evidence>
<dbReference type="AlphaFoldDB" id="A0A2S3V252"/>
<keyword evidence="6" id="KW-1185">Reference proteome</keyword>
<comment type="similarity">
    <text evidence="1">Belongs to the bacterial solute-binding protein 7 family.</text>
</comment>
<sequence length="362" mass="39088">MKILLGATAVAAVVGLACTAQAAEFKMSHVRPQGATIDVELKDFAKSVKDATGGDIDIQIFAASALGDYTVVQEAVSVGAIDMATQPAATGTDRQMQIASFPYLATNWNEARKIYGPDGILHSTMAELYAKQDITMLAAYPVYFGGISLNRDPVDPGDPSKSNGIKVRVPGIKSFQLTGEALGYIPAPIPFSEAFTAIQTGVVDGVIGSGAEGYYASFRDVTKSYIPANTHFEVWFMIISNESLASLDAEDQETLKKAAADFEAQRWIVAEEDQGKWEKRLADELGTNVVELTDAQLAAMGAKVRQDVWRRCSPTSMRNGASTSWTRPGTKHPAFNRTRTICFQGPPPGRQQVCRPEFQAHA</sequence>
<reference evidence="5 6" key="1">
    <citation type="submission" date="2018-01" db="EMBL/GenBank/DDBJ databases">
        <title>Genomic Encyclopedia of Archaeal and Bacterial Type Strains, Phase II (KMG-II): from individual species to whole genera.</title>
        <authorList>
            <person name="Goeker M."/>
        </authorList>
    </citation>
    <scope>NUCLEOTIDE SEQUENCE [LARGE SCALE GENOMIC DNA]</scope>
    <source>
        <strain evidence="5 6">DSM 17023</strain>
    </source>
</reference>
<dbReference type="EMBL" id="PPCN01000001">
    <property type="protein sequence ID" value="POF34057.1"/>
    <property type="molecule type" value="Genomic_DNA"/>
</dbReference>
<dbReference type="PANTHER" id="PTHR33376:SF7">
    <property type="entry name" value="C4-DICARBOXYLATE-BINDING PROTEIN DCTB"/>
    <property type="match status" value="1"/>
</dbReference>
<dbReference type="Pfam" id="PF03480">
    <property type="entry name" value="DctP"/>
    <property type="match status" value="1"/>
</dbReference>
<keyword evidence="2" id="KW-0813">Transport</keyword>